<dbReference type="GeneID" id="11262813"/>
<dbReference type="Pfam" id="PF08271">
    <property type="entry name" value="Zn_Ribbon_TF"/>
    <property type="match status" value="1"/>
</dbReference>
<dbReference type="PROSITE" id="PS51134">
    <property type="entry name" value="ZF_TFIIB"/>
    <property type="match status" value="1"/>
</dbReference>
<dbReference type="Proteomes" id="UP000002654">
    <property type="component" value="Chromosome"/>
</dbReference>
<dbReference type="Gene3D" id="1.10.472.10">
    <property type="entry name" value="Cyclin-like"/>
    <property type="match status" value="1"/>
</dbReference>
<dbReference type="GO" id="GO:0017025">
    <property type="term" value="F:TBP-class protein binding"/>
    <property type="evidence" value="ECO:0007669"/>
    <property type="project" value="InterPro"/>
</dbReference>
<dbReference type="OrthoDB" id="27163at2157"/>
<dbReference type="eggNOG" id="arCOG05559">
    <property type="taxonomic scope" value="Archaea"/>
</dbReference>
<keyword evidence="2" id="KW-0804">Transcription</keyword>
<organism evidence="5 6">
    <name type="scientific">Thermoproteus tenax (strain ATCC 35583 / DSM 2078 / JCM 9277 / NBRC 100435 / Kra 1)</name>
    <dbReference type="NCBI Taxonomy" id="768679"/>
    <lineage>
        <taxon>Archaea</taxon>
        <taxon>Thermoproteota</taxon>
        <taxon>Thermoprotei</taxon>
        <taxon>Thermoproteales</taxon>
        <taxon>Thermoproteaceae</taxon>
        <taxon>Thermoproteus</taxon>
    </lineage>
</organism>
<evidence type="ECO:0000256" key="3">
    <source>
        <dbReference type="PROSITE-ProRule" id="PRU00469"/>
    </source>
</evidence>
<keyword evidence="1" id="KW-0805">Transcription regulation</keyword>
<dbReference type="InterPro" id="IPR036915">
    <property type="entry name" value="Cyclin-like_sf"/>
</dbReference>
<dbReference type="InterPro" id="IPR013137">
    <property type="entry name" value="Znf_TFIIB"/>
</dbReference>
<dbReference type="EMBL" id="FN869859">
    <property type="protein sequence ID" value="CCC82544.1"/>
    <property type="molecule type" value="Genomic_DNA"/>
</dbReference>
<evidence type="ECO:0000313" key="5">
    <source>
        <dbReference type="EMBL" id="CCC82544.1"/>
    </source>
</evidence>
<dbReference type="HOGENOM" id="CLU_1656936_0_0_2"/>
<keyword evidence="3" id="KW-0863">Zinc-finger</keyword>
<evidence type="ECO:0000256" key="2">
    <source>
        <dbReference type="ARBA" id="ARBA00023163"/>
    </source>
</evidence>
<accession>G4RLU9</accession>
<dbReference type="PaxDb" id="768679-TTX_1929"/>
<keyword evidence="3" id="KW-0862">Zinc</keyword>
<dbReference type="SUPFAM" id="SSF47954">
    <property type="entry name" value="Cyclin-like"/>
    <property type="match status" value="1"/>
</dbReference>
<dbReference type="InterPro" id="IPR013150">
    <property type="entry name" value="TFIIB_cyclin"/>
</dbReference>
<sequence>MRCSYCGSDDIIISSGEYVCRKCGSVLGPVLYVPRIKYIQLGRNKDIASKILLMQLNQKVIEKKYSYSEKILMYIKVLCRELDLPEEVFRSSIQVLKDINKVKIQGKNPKVIAATIVYLISNKFKLNINKEQIARRLGISKLTIRDTATQLRKLCKELNY</sequence>
<reference evidence="5 6" key="1">
    <citation type="journal article" date="2011" name="PLoS ONE">
        <title>The complete genome sequence of Thermoproteus tenax: a physiologically versatile member of the Crenarchaeota.</title>
        <authorList>
            <person name="Siebers B."/>
            <person name="Zaparty M."/>
            <person name="Raddatz G."/>
            <person name="Tjaden B."/>
            <person name="Albers S.V."/>
            <person name="Bell S.D."/>
            <person name="Blombach F."/>
            <person name="Kletzin A."/>
            <person name="Kyrpides N."/>
            <person name="Lanz C."/>
            <person name="Plagens A."/>
            <person name="Rampp M."/>
            <person name="Rosinus A."/>
            <person name="von Jan M."/>
            <person name="Makarova K.S."/>
            <person name="Klenk H.P."/>
            <person name="Schuster S.C."/>
            <person name="Hensel R."/>
        </authorList>
    </citation>
    <scope>NUCLEOTIDE SEQUENCE [LARGE SCALE GENOMIC DNA]</scope>
    <source>
        <strain evidence="6">ATCC 35583 / DSM 2078 / JCM 9277 / NBRC 100435 / Kra 1</strain>
    </source>
</reference>
<dbReference type="PATRIC" id="fig|768679.9.peg.1953"/>
<evidence type="ECO:0000259" key="4">
    <source>
        <dbReference type="PROSITE" id="PS51134"/>
    </source>
</evidence>
<protein>
    <submittedName>
        <fullName evidence="5">Transcription initiation factor B</fullName>
    </submittedName>
</protein>
<dbReference type="SUPFAM" id="SSF57783">
    <property type="entry name" value="Zinc beta-ribbon"/>
    <property type="match status" value="1"/>
</dbReference>
<dbReference type="Pfam" id="PF00382">
    <property type="entry name" value="TFIIB"/>
    <property type="match status" value="1"/>
</dbReference>
<dbReference type="GO" id="GO:0008270">
    <property type="term" value="F:zinc ion binding"/>
    <property type="evidence" value="ECO:0007669"/>
    <property type="project" value="UniProtKB-KW"/>
</dbReference>
<keyword evidence="6" id="KW-1185">Reference proteome</keyword>
<dbReference type="RefSeq" id="WP_014127797.1">
    <property type="nucleotide sequence ID" value="NC_016070.1"/>
</dbReference>
<dbReference type="STRING" id="768679.TTX_1929"/>
<dbReference type="KEGG" id="ttn:TTX_1929"/>
<gene>
    <name evidence="5" type="primary">tfb3</name>
    <name evidence="5" type="ordered locus">TTX_1929</name>
</gene>
<proteinExistence type="predicted"/>
<name>G4RLU9_THETK</name>
<evidence type="ECO:0000256" key="1">
    <source>
        <dbReference type="ARBA" id="ARBA00023015"/>
    </source>
</evidence>
<evidence type="ECO:0000313" key="6">
    <source>
        <dbReference type="Proteomes" id="UP000002654"/>
    </source>
</evidence>
<feature type="domain" description="TFIIB-type" evidence="4">
    <location>
        <begin position="1"/>
        <end position="28"/>
    </location>
</feature>
<keyword evidence="3" id="KW-0479">Metal-binding</keyword>
<dbReference type="Gene3D" id="2.20.25.10">
    <property type="match status" value="1"/>
</dbReference>
<dbReference type="AlphaFoldDB" id="G4RLU9"/>